<evidence type="ECO:0000313" key="2">
    <source>
        <dbReference type="EMBL" id="TWT96185.1"/>
    </source>
</evidence>
<accession>A0A5C6AAL0</accession>
<dbReference type="OrthoDB" id="10017605at2"/>
<evidence type="ECO:0000256" key="1">
    <source>
        <dbReference type="SAM" id="Phobius"/>
    </source>
</evidence>
<organism evidence="2 3">
    <name type="scientific">Botrimarina colliarenosi</name>
    <dbReference type="NCBI Taxonomy" id="2528001"/>
    <lineage>
        <taxon>Bacteria</taxon>
        <taxon>Pseudomonadati</taxon>
        <taxon>Planctomycetota</taxon>
        <taxon>Planctomycetia</taxon>
        <taxon>Pirellulales</taxon>
        <taxon>Lacipirellulaceae</taxon>
        <taxon>Botrimarina</taxon>
    </lineage>
</organism>
<gene>
    <name evidence="2" type="ORF">Pla108_32730</name>
</gene>
<dbReference type="EMBL" id="SJPR01000004">
    <property type="protein sequence ID" value="TWT96185.1"/>
    <property type="molecule type" value="Genomic_DNA"/>
</dbReference>
<dbReference type="AlphaFoldDB" id="A0A5C6AAL0"/>
<reference evidence="2 3" key="1">
    <citation type="submission" date="2019-02" db="EMBL/GenBank/DDBJ databases">
        <title>Deep-cultivation of Planctomycetes and their phenomic and genomic characterization uncovers novel biology.</title>
        <authorList>
            <person name="Wiegand S."/>
            <person name="Jogler M."/>
            <person name="Boedeker C."/>
            <person name="Pinto D."/>
            <person name="Vollmers J."/>
            <person name="Rivas-Marin E."/>
            <person name="Kohn T."/>
            <person name="Peeters S.H."/>
            <person name="Heuer A."/>
            <person name="Rast P."/>
            <person name="Oberbeckmann S."/>
            <person name="Bunk B."/>
            <person name="Jeske O."/>
            <person name="Meyerdierks A."/>
            <person name="Storesund J.E."/>
            <person name="Kallscheuer N."/>
            <person name="Luecker S."/>
            <person name="Lage O.M."/>
            <person name="Pohl T."/>
            <person name="Merkel B.J."/>
            <person name="Hornburger P."/>
            <person name="Mueller R.-W."/>
            <person name="Bruemmer F."/>
            <person name="Labrenz M."/>
            <person name="Spormann A.M."/>
            <person name="Op Den Camp H."/>
            <person name="Overmann J."/>
            <person name="Amann R."/>
            <person name="Jetten M.S.M."/>
            <person name="Mascher T."/>
            <person name="Medema M.H."/>
            <person name="Devos D.P."/>
            <person name="Kaster A.-K."/>
            <person name="Ovreas L."/>
            <person name="Rohde M."/>
            <person name="Galperin M.Y."/>
            <person name="Jogler C."/>
        </authorList>
    </citation>
    <scope>NUCLEOTIDE SEQUENCE [LARGE SCALE GENOMIC DNA]</scope>
    <source>
        <strain evidence="2 3">Pla108</strain>
    </source>
</reference>
<name>A0A5C6AAL0_9BACT</name>
<keyword evidence="3" id="KW-1185">Reference proteome</keyword>
<keyword evidence="1" id="KW-1133">Transmembrane helix</keyword>
<keyword evidence="1" id="KW-0812">Transmembrane</keyword>
<protein>
    <submittedName>
        <fullName evidence="2">Uncharacterized protein</fullName>
    </submittedName>
</protein>
<keyword evidence="1" id="KW-0472">Membrane</keyword>
<comment type="caution">
    <text evidence="2">The sequence shown here is derived from an EMBL/GenBank/DDBJ whole genome shotgun (WGS) entry which is preliminary data.</text>
</comment>
<sequence length="182" mass="18539">MRIVAGGVLGLVLGALVVATLGIVFDSRAYLAVLVAGVVAGVLMRIMAPDGSAYAKGALAALVTALAAIAGPLVATQWFRSQGDVKPLNADKVVVVTEAEDEEGDFDVETDEIATTPVFNASQGVAPLRAPANNPFAVADVACLVFGCLIAYQIAKGPEVVVIDGDEPRAETNPAAEAPPVE</sequence>
<dbReference type="Proteomes" id="UP000317421">
    <property type="component" value="Unassembled WGS sequence"/>
</dbReference>
<evidence type="ECO:0000313" key="3">
    <source>
        <dbReference type="Proteomes" id="UP000317421"/>
    </source>
</evidence>
<feature type="transmembrane region" description="Helical" evidence="1">
    <location>
        <begin position="59"/>
        <end position="79"/>
    </location>
</feature>
<proteinExistence type="predicted"/>
<dbReference type="RefSeq" id="WP_146445966.1">
    <property type="nucleotide sequence ID" value="NZ_SJPR01000004.1"/>
</dbReference>
<feature type="transmembrane region" description="Helical" evidence="1">
    <location>
        <begin position="29"/>
        <end position="47"/>
    </location>
</feature>